<dbReference type="InterPro" id="IPR036583">
    <property type="entry name" value="23S_rRNA_IVS_sf"/>
</dbReference>
<dbReference type="SUPFAM" id="SSF158446">
    <property type="entry name" value="IVS-encoded protein-like"/>
    <property type="match status" value="1"/>
</dbReference>
<protein>
    <submittedName>
        <fullName evidence="1">Four helix bundle protein</fullName>
    </submittedName>
</protein>
<dbReference type="PIRSF" id="PIRSF035652">
    <property type="entry name" value="CHP02436"/>
    <property type="match status" value="1"/>
</dbReference>
<dbReference type="Gene3D" id="1.20.1440.60">
    <property type="entry name" value="23S rRNA-intervening sequence"/>
    <property type="match status" value="1"/>
</dbReference>
<dbReference type="PANTHER" id="PTHR38471">
    <property type="entry name" value="FOUR HELIX BUNDLE PROTEIN"/>
    <property type="match status" value="1"/>
</dbReference>
<organism evidence="1 2">
    <name type="scientific">Pontibacter diazotrophicus</name>
    <dbReference type="NCBI Taxonomy" id="1400979"/>
    <lineage>
        <taxon>Bacteria</taxon>
        <taxon>Pseudomonadati</taxon>
        <taxon>Bacteroidota</taxon>
        <taxon>Cytophagia</taxon>
        <taxon>Cytophagales</taxon>
        <taxon>Hymenobacteraceae</taxon>
        <taxon>Pontibacter</taxon>
    </lineage>
</organism>
<dbReference type="InterPro" id="IPR012657">
    <property type="entry name" value="23S_rRNA-intervening_sequence"/>
</dbReference>
<comment type="caution">
    <text evidence="1">The sequence shown here is derived from an EMBL/GenBank/DDBJ whole genome shotgun (WGS) entry which is preliminary data.</text>
</comment>
<name>A0A3D8L6H6_9BACT</name>
<dbReference type="NCBIfam" id="TIGR02436">
    <property type="entry name" value="four helix bundle protein"/>
    <property type="match status" value="1"/>
</dbReference>
<keyword evidence="2" id="KW-1185">Reference proteome</keyword>
<dbReference type="OrthoDB" id="285993at2"/>
<dbReference type="Proteomes" id="UP000256708">
    <property type="component" value="Unassembled WGS sequence"/>
</dbReference>
<dbReference type="EMBL" id="QRGR01000030">
    <property type="protein sequence ID" value="RDV12998.1"/>
    <property type="molecule type" value="Genomic_DNA"/>
</dbReference>
<proteinExistence type="predicted"/>
<gene>
    <name evidence="1" type="ORF">DXT99_21715</name>
</gene>
<sequence length="126" mass="14079">MSEVRLSNYDFAVQFKARTKTFALRVIKLFQTLPNRPDAQTLGKQLLRSATSVAANYRAACRARSNAEFISKIGLVLEAADESLFWLEMLEESDIVKAELLVNLKQEAAALTAILTTIRKSSQTNK</sequence>
<dbReference type="RefSeq" id="WP_115567695.1">
    <property type="nucleotide sequence ID" value="NZ_QRGR01000030.1"/>
</dbReference>
<evidence type="ECO:0000313" key="2">
    <source>
        <dbReference type="Proteomes" id="UP000256708"/>
    </source>
</evidence>
<reference evidence="2" key="1">
    <citation type="submission" date="2018-08" db="EMBL/GenBank/DDBJ databases">
        <authorList>
            <person name="Liu Z.-W."/>
            <person name="Du Z.-J."/>
        </authorList>
    </citation>
    <scope>NUCLEOTIDE SEQUENCE [LARGE SCALE GENOMIC DNA]</scope>
    <source>
        <strain evidence="2">H4X</strain>
    </source>
</reference>
<dbReference type="AlphaFoldDB" id="A0A3D8L6H6"/>
<dbReference type="PANTHER" id="PTHR38471:SF2">
    <property type="entry name" value="FOUR HELIX BUNDLE PROTEIN"/>
    <property type="match status" value="1"/>
</dbReference>
<dbReference type="Pfam" id="PF05635">
    <property type="entry name" value="23S_rRNA_IVP"/>
    <property type="match status" value="1"/>
</dbReference>
<accession>A0A3D8L6H6</accession>
<evidence type="ECO:0000313" key="1">
    <source>
        <dbReference type="EMBL" id="RDV12998.1"/>
    </source>
</evidence>